<dbReference type="InterPro" id="IPR011050">
    <property type="entry name" value="Pectin_lyase_fold/virulence"/>
</dbReference>
<dbReference type="Proteomes" id="UP000628710">
    <property type="component" value="Unassembled WGS sequence"/>
</dbReference>
<feature type="compositionally biased region" description="Low complexity" evidence="9">
    <location>
        <begin position="71"/>
        <end position="83"/>
    </location>
</feature>
<keyword evidence="4" id="KW-0479">Metal-binding</keyword>
<dbReference type="GO" id="GO:0016837">
    <property type="term" value="F:carbon-oxygen lyase activity, acting on polysaccharides"/>
    <property type="evidence" value="ECO:0007669"/>
    <property type="project" value="TreeGrafter"/>
</dbReference>
<proteinExistence type="inferred from homology"/>
<dbReference type="Gene3D" id="2.160.20.10">
    <property type="entry name" value="Single-stranded right-handed beta-helix, Pectin lyase-like"/>
    <property type="match status" value="1"/>
</dbReference>
<evidence type="ECO:0000256" key="5">
    <source>
        <dbReference type="ARBA" id="ARBA00022729"/>
    </source>
</evidence>
<dbReference type="EMBL" id="JAEMNX010000014">
    <property type="protein sequence ID" value="MBJ7538415.1"/>
    <property type="molecule type" value="Genomic_DNA"/>
</dbReference>
<comment type="subcellular location">
    <subcellularLocation>
        <location evidence="2">Secreted</location>
    </subcellularLocation>
</comment>
<keyword evidence="7" id="KW-0456">Lyase</keyword>
<dbReference type="InterPro" id="IPR012334">
    <property type="entry name" value="Pectin_lyas_fold"/>
</dbReference>
<dbReference type="GO" id="GO:0005576">
    <property type="term" value="C:extracellular region"/>
    <property type="evidence" value="ECO:0007669"/>
    <property type="project" value="UniProtKB-SubCell"/>
</dbReference>
<keyword evidence="6" id="KW-0106">Calcium</keyword>
<dbReference type="InterPro" id="IPR052052">
    <property type="entry name" value="Polysaccharide_Lyase_9"/>
</dbReference>
<evidence type="ECO:0000256" key="6">
    <source>
        <dbReference type="ARBA" id="ARBA00022837"/>
    </source>
</evidence>
<feature type="region of interest" description="Disordered" evidence="9">
    <location>
        <begin position="55"/>
        <end position="83"/>
    </location>
</feature>
<dbReference type="Pfam" id="PF22842">
    <property type="entry name" value="Pel9A-like_beta_helix"/>
    <property type="match status" value="1"/>
</dbReference>
<evidence type="ECO:0000256" key="3">
    <source>
        <dbReference type="ARBA" id="ARBA00022525"/>
    </source>
</evidence>
<gene>
    <name evidence="11" type="ORF">I8J31_12090</name>
</gene>
<evidence type="ECO:0000256" key="2">
    <source>
        <dbReference type="ARBA" id="ARBA00004613"/>
    </source>
</evidence>
<evidence type="ECO:0000256" key="7">
    <source>
        <dbReference type="ARBA" id="ARBA00023239"/>
    </source>
</evidence>
<dbReference type="GO" id="GO:0046872">
    <property type="term" value="F:metal ion binding"/>
    <property type="evidence" value="ECO:0007669"/>
    <property type="project" value="UniProtKB-KW"/>
</dbReference>
<reference evidence="11" key="1">
    <citation type="submission" date="2020-12" db="EMBL/GenBank/DDBJ databases">
        <title>Marinomonas arctica sp. nov., a psychrotolerant bacterium isolated from the Arctic.</title>
        <authorList>
            <person name="Zhang Y."/>
        </authorList>
    </citation>
    <scope>NUCLEOTIDE SEQUENCE</scope>
    <source>
        <strain evidence="11">C1424</strain>
    </source>
</reference>
<comment type="caution">
    <text evidence="11">The sequence shown here is derived from an EMBL/GenBank/DDBJ whole genome shotgun (WGS) entry which is preliminary data.</text>
</comment>
<feature type="domain" description="Pel9A-like right handed beta-helix region" evidence="10">
    <location>
        <begin position="166"/>
        <end position="330"/>
    </location>
</feature>
<keyword evidence="3" id="KW-0964">Secreted</keyword>
<dbReference type="SUPFAM" id="SSF51126">
    <property type="entry name" value="Pectin lyase-like"/>
    <property type="match status" value="1"/>
</dbReference>
<keyword evidence="12" id="KW-1185">Reference proteome</keyword>
<evidence type="ECO:0000256" key="1">
    <source>
        <dbReference type="ARBA" id="ARBA00001913"/>
    </source>
</evidence>
<name>A0A934JW75_9GAMM</name>
<evidence type="ECO:0000256" key="4">
    <source>
        <dbReference type="ARBA" id="ARBA00022723"/>
    </source>
</evidence>
<evidence type="ECO:0000256" key="9">
    <source>
        <dbReference type="SAM" id="MobiDB-lite"/>
    </source>
</evidence>
<evidence type="ECO:0000256" key="8">
    <source>
        <dbReference type="ARBA" id="ARBA00038263"/>
    </source>
</evidence>
<accession>A0A934JW75</accession>
<comment type="similarity">
    <text evidence="8">Belongs to the polysaccharide lyase 9 family.</text>
</comment>
<sequence>MDFNGNKRDLADRLATHSYELTESEVANHYCSRAQIFSAFDGGKGWNPMPENKENCGVDGYNDNGTGTGGNSNNSASSSAAAPTLPAAQLAGANNEPLTNGLPSFMDNLVANATQVTSTDELVSAISTARAGDVIYIRQGTYNMSSTIVLEQSGTEAQAIVLSAYPGDERPIIDFSSMTEHFEHRGFDVLGNYWHIYGFDIQRAGDNGMHMSGSHNTVEFMSFRGNADTGLQLDQGASYNFVKNSDSYYNADSTQENADGFAAKLGVGTGNYFYGCRAYQNLDDGFDGYLRDNNQDILTTWEYSWMVRNGYQENGSKGLGDGNGFKTGGSDDKDLAHNGLYLNTIAAGNSKDGYDQNSNRGKVTLHHAIAYANHRNYGLSDGAERILNKLEIKNSISLNTISSDKFGALEENMSNNSWDNDTASSADFVSLNMDELLGMRQADGSLPVVNFFQLKSDSDLIDAGVNLGLNYSGSAPDLGAFESL</sequence>
<evidence type="ECO:0000313" key="11">
    <source>
        <dbReference type="EMBL" id="MBJ7538415.1"/>
    </source>
</evidence>
<evidence type="ECO:0000313" key="12">
    <source>
        <dbReference type="Proteomes" id="UP000628710"/>
    </source>
</evidence>
<comment type="cofactor">
    <cofactor evidence="1">
        <name>Ca(2+)</name>
        <dbReference type="ChEBI" id="CHEBI:29108"/>
    </cofactor>
</comment>
<dbReference type="InterPro" id="IPR053868">
    <property type="entry name" value="Pel9A-like_beta_helix"/>
</dbReference>
<protein>
    <submittedName>
        <fullName evidence="11">DUF4990 domain-containing protein</fullName>
    </submittedName>
</protein>
<dbReference type="PANTHER" id="PTHR40088:SF1">
    <property type="entry name" value="PECTATE LYASE PEL9"/>
    <property type="match status" value="1"/>
</dbReference>
<keyword evidence="5" id="KW-0732">Signal</keyword>
<organism evidence="11 12">
    <name type="scientific">Marinomonas transparens</name>
    <dbReference type="NCBI Taxonomy" id="2795388"/>
    <lineage>
        <taxon>Bacteria</taxon>
        <taxon>Pseudomonadati</taxon>
        <taxon>Pseudomonadota</taxon>
        <taxon>Gammaproteobacteria</taxon>
        <taxon>Oceanospirillales</taxon>
        <taxon>Oceanospirillaceae</taxon>
        <taxon>Marinomonas</taxon>
    </lineage>
</organism>
<dbReference type="AlphaFoldDB" id="A0A934JW75"/>
<evidence type="ECO:0000259" key="10">
    <source>
        <dbReference type="Pfam" id="PF22842"/>
    </source>
</evidence>
<dbReference type="PANTHER" id="PTHR40088">
    <property type="entry name" value="PECTATE LYASE (EUROFUNG)"/>
    <property type="match status" value="1"/>
</dbReference>